<dbReference type="AlphaFoldDB" id="A0A383EVF8"/>
<organism evidence="2">
    <name type="scientific">marine metagenome</name>
    <dbReference type="NCBI Taxonomy" id="408172"/>
    <lineage>
        <taxon>unclassified sequences</taxon>
        <taxon>metagenomes</taxon>
        <taxon>ecological metagenomes</taxon>
    </lineage>
</organism>
<proteinExistence type="predicted"/>
<gene>
    <name evidence="2" type="ORF">METZ01_LOCUS513418</name>
</gene>
<evidence type="ECO:0000256" key="1">
    <source>
        <dbReference type="SAM" id="MobiDB-lite"/>
    </source>
</evidence>
<sequence length="55" mass="6011">MIRLGESNLDDVTFCKETTGSDFLREAASDNATSENITEPVPKADPKIRPTEDSP</sequence>
<name>A0A383EVF8_9ZZZZ</name>
<feature type="region of interest" description="Disordered" evidence="1">
    <location>
        <begin position="19"/>
        <end position="55"/>
    </location>
</feature>
<reference evidence="2" key="1">
    <citation type="submission" date="2018-05" db="EMBL/GenBank/DDBJ databases">
        <authorList>
            <person name="Lanie J.A."/>
            <person name="Ng W.-L."/>
            <person name="Kazmierczak K.M."/>
            <person name="Andrzejewski T.M."/>
            <person name="Davidsen T.M."/>
            <person name="Wayne K.J."/>
            <person name="Tettelin H."/>
            <person name="Glass J.I."/>
            <person name="Rusch D."/>
            <person name="Podicherti R."/>
            <person name="Tsui H.-C.T."/>
            <person name="Winkler M.E."/>
        </authorList>
    </citation>
    <scope>NUCLEOTIDE SEQUENCE</scope>
</reference>
<protein>
    <submittedName>
        <fullName evidence="2">Uncharacterized protein</fullName>
    </submittedName>
</protein>
<evidence type="ECO:0000313" key="2">
    <source>
        <dbReference type="EMBL" id="SVE60564.1"/>
    </source>
</evidence>
<feature type="non-terminal residue" evidence="2">
    <location>
        <position position="55"/>
    </location>
</feature>
<dbReference type="EMBL" id="UINC01229013">
    <property type="protein sequence ID" value="SVE60564.1"/>
    <property type="molecule type" value="Genomic_DNA"/>
</dbReference>
<feature type="compositionally biased region" description="Basic and acidic residues" evidence="1">
    <location>
        <begin position="42"/>
        <end position="55"/>
    </location>
</feature>
<accession>A0A383EVF8</accession>